<keyword evidence="14" id="KW-1185">Reference proteome</keyword>
<evidence type="ECO:0000256" key="1">
    <source>
        <dbReference type="ARBA" id="ARBA00001973"/>
    </source>
</evidence>
<dbReference type="GO" id="GO:0046872">
    <property type="term" value="F:metal ion binding"/>
    <property type="evidence" value="ECO:0007669"/>
    <property type="project" value="UniProtKB-KW"/>
</dbReference>
<evidence type="ECO:0000256" key="9">
    <source>
        <dbReference type="ARBA" id="ARBA00023157"/>
    </source>
</evidence>
<evidence type="ECO:0000256" key="4">
    <source>
        <dbReference type="ARBA" id="ARBA00022723"/>
    </source>
</evidence>
<comment type="cofactor">
    <cofactor evidence="1">
        <name>Cu(2+)</name>
        <dbReference type="ChEBI" id="CHEBI:29036"/>
    </cofactor>
</comment>
<dbReference type="GO" id="GO:0004497">
    <property type="term" value="F:monooxygenase activity"/>
    <property type="evidence" value="ECO:0007669"/>
    <property type="project" value="UniProtKB-KW"/>
</dbReference>
<dbReference type="EMBL" id="NBSH01000007">
    <property type="protein sequence ID" value="ORX36663.1"/>
    <property type="molecule type" value="Genomic_DNA"/>
</dbReference>
<evidence type="ECO:0008006" key="15">
    <source>
        <dbReference type="Google" id="ProtNLM"/>
    </source>
</evidence>
<keyword evidence="3" id="KW-0964">Secreted</keyword>
<dbReference type="OrthoDB" id="2019572at2759"/>
<comment type="subcellular location">
    <subcellularLocation>
        <location evidence="2">Secreted</location>
    </subcellularLocation>
</comment>
<keyword evidence="6" id="KW-0560">Oxidoreductase</keyword>
<proteinExistence type="inferred from homology"/>
<dbReference type="Pfam" id="PF22810">
    <property type="entry name" value="LPMO_AA14"/>
    <property type="match status" value="1"/>
</dbReference>
<name>A0A1Y1UF41_9TREE</name>
<evidence type="ECO:0000256" key="6">
    <source>
        <dbReference type="ARBA" id="ARBA00023002"/>
    </source>
</evidence>
<organism evidence="13 14">
    <name type="scientific">Kockovaella imperatae</name>
    <dbReference type="NCBI Taxonomy" id="4999"/>
    <lineage>
        <taxon>Eukaryota</taxon>
        <taxon>Fungi</taxon>
        <taxon>Dikarya</taxon>
        <taxon>Basidiomycota</taxon>
        <taxon>Agaricomycotina</taxon>
        <taxon>Tremellomycetes</taxon>
        <taxon>Tremellales</taxon>
        <taxon>Cuniculitremaceae</taxon>
        <taxon>Kockovaella</taxon>
    </lineage>
</organism>
<evidence type="ECO:0000256" key="12">
    <source>
        <dbReference type="SAM" id="SignalP"/>
    </source>
</evidence>
<evidence type="ECO:0000313" key="13">
    <source>
        <dbReference type="EMBL" id="ORX36663.1"/>
    </source>
</evidence>
<evidence type="ECO:0000256" key="11">
    <source>
        <dbReference type="ARBA" id="ARBA00046340"/>
    </source>
</evidence>
<feature type="signal peptide" evidence="12">
    <location>
        <begin position="1"/>
        <end position="19"/>
    </location>
</feature>
<keyword evidence="10" id="KW-0325">Glycoprotein</keyword>
<dbReference type="InParanoid" id="A0A1Y1UF41"/>
<dbReference type="STRING" id="4999.A0A1Y1UF41"/>
<reference evidence="13 14" key="1">
    <citation type="submission" date="2017-03" db="EMBL/GenBank/DDBJ databases">
        <title>Widespread Adenine N6-methylation of Active Genes in Fungi.</title>
        <authorList>
            <consortium name="DOE Joint Genome Institute"/>
            <person name="Mondo S.J."/>
            <person name="Dannebaum R.O."/>
            <person name="Kuo R.C."/>
            <person name="Louie K.B."/>
            <person name="Bewick A.J."/>
            <person name="Labutti K."/>
            <person name="Haridas S."/>
            <person name="Kuo A."/>
            <person name="Salamov A."/>
            <person name="Ahrendt S.R."/>
            <person name="Lau R."/>
            <person name="Bowen B.P."/>
            <person name="Lipzen A."/>
            <person name="Sullivan W."/>
            <person name="Andreopoulos W.B."/>
            <person name="Clum A."/>
            <person name="Lindquist E."/>
            <person name="Daum C."/>
            <person name="Northen T.R."/>
            <person name="Ramamoorthy G."/>
            <person name="Schmitz R.J."/>
            <person name="Gryganskyi A."/>
            <person name="Culley D."/>
            <person name="Magnuson J."/>
            <person name="James T.Y."/>
            <person name="O'Malley M.A."/>
            <person name="Stajich J.E."/>
            <person name="Spatafora J.W."/>
            <person name="Visel A."/>
            <person name="Grigoriev I.V."/>
        </authorList>
    </citation>
    <scope>NUCLEOTIDE SEQUENCE [LARGE SCALE GENOMIC DNA]</scope>
    <source>
        <strain evidence="13 14">NRRL Y-17943</strain>
    </source>
</reference>
<sequence>MLSTTRLLALSTLLTPILAHIALWDPAMYGWTDDPNQWDPVVPLMHLPFDQWWFHGYMNVPPAEGKFMTLPSGGTYNGQVACNKALTKYGQNPAQQTGIYACDGPTDQGGIGAMHTSDKWNSPDPVDLKGCAIAIAYESDPTKIKPEDFTVISVNHKCVWFKDIDFQIPSDLPPCPPGGCHCLWEWIHADDAGSEQLFHLAYRCTVEGATGTRPLPSHSQQMSC</sequence>
<evidence type="ECO:0000256" key="7">
    <source>
        <dbReference type="ARBA" id="ARBA00023008"/>
    </source>
</evidence>
<gene>
    <name evidence="13" type="ORF">BD324DRAFT_459771</name>
</gene>
<dbReference type="GO" id="GO:0005576">
    <property type="term" value="C:extracellular region"/>
    <property type="evidence" value="ECO:0007669"/>
    <property type="project" value="UniProtKB-SubCell"/>
</dbReference>
<evidence type="ECO:0000256" key="10">
    <source>
        <dbReference type="ARBA" id="ARBA00023180"/>
    </source>
</evidence>
<keyword evidence="8" id="KW-0503">Monooxygenase</keyword>
<evidence type="ECO:0000256" key="5">
    <source>
        <dbReference type="ARBA" id="ARBA00022729"/>
    </source>
</evidence>
<comment type="caution">
    <text evidence="13">The sequence shown here is derived from an EMBL/GenBank/DDBJ whole genome shotgun (WGS) entry which is preliminary data.</text>
</comment>
<evidence type="ECO:0000256" key="8">
    <source>
        <dbReference type="ARBA" id="ARBA00023033"/>
    </source>
</evidence>
<keyword evidence="4" id="KW-0479">Metal-binding</keyword>
<comment type="similarity">
    <text evidence="11">Belongs to the polysaccharide monooxygenase AA14 family.</text>
</comment>
<dbReference type="Proteomes" id="UP000193218">
    <property type="component" value="Unassembled WGS sequence"/>
</dbReference>
<evidence type="ECO:0000256" key="3">
    <source>
        <dbReference type="ARBA" id="ARBA00022525"/>
    </source>
</evidence>
<evidence type="ECO:0000313" key="14">
    <source>
        <dbReference type="Proteomes" id="UP000193218"/>
    </source>
</evidence>
<evidence type="ECO:0000256" key="2">
    <source>
        <dbReference type="ARBA" id="ARBA00004613"/>
    </source>
</evidence>
<protein>
    <recommendedName>
        <fullName evidence="15">Chitin-binding type-4 domain-containing protein</fullName>
    </recommendedName>
</protein>
<dbReference type="InterPro" id="IPR054497">
    <property type="entry name" value="LPMO_AA14"/>
</dbReference>
<dbReference type="AlphaFoldDB" id="A0A1Y1UF41"/>
<dbReference type="RefSeq" id="XP_021870732.1">
    <property type="nucleotide sequence ID" value="XM_022012842.1"/>
</dbReference>
<dbReference type="Gene3D" id="2.70.50.70">
    <property type="match status" value="1"/>
</dbReference>
<dbReference type="GeneID" id="33554650"/>
<feature type="chain" id="PRO_5012779096" description="Chitin-binding type-4 domain-containing protein" evidence="12">
    <location>
        <begin position="20"/>
        <end position="224"/>
    </location>
</feature>
<keyword evidence="5 12" id="KW-0732">Signal</keyword>
<keyword evidence="7" id="KW-0186">Copper</keyword>
<keyword evidence="9" id="KW-1015">Disulfide bond</keyword>
<accession>A0A1Y1UF41</accession>